<dbReference type="GO" id="GO:0005506">
    <property type="term" value="F:iron ion binding"/>
    <property type="evidence" value="ECO:0007669"/>
    <property type="project" value="InterPro"/>
</dbReference>
<dbReference type="PRINTS" id="PR00385">
    <property type="entry name" value="P450"/>
</dbReference>
<sequence length="480" mass="55807">MPGPPGLPVIGNLWRFLPLVGKWGSMDFLEIQWDLYRKYGKIVSLGKLNENKEFVSIFDPAEIEKVYRNEGPWPKRNSFESLDYYRRKMYKEKFQDAYGLLSTNEKEWQDFRHRVQPHMLQPRTVAKYTAPIDQVSSELIQRFREIRDNNYMLPGDSIKWFFRWSFESIALIALDARMGCLEARLAADSEAQRLIEAVHVLMDSFFELDVKPSPWRYVTTPAWRRFVKAVDIFEQIAQKSIDLAVERMRAKVAAGQELGDDLSVLERLLLANDNPRIATTMATDMMFGGIDTTSYSSAILLYYLAKNPDKQEKLFEELRDVLPRPDTPVTPEALQKMKYLRACIKESMRLKPVVFGQIRENTRDDLVLGNYKIPKGADMILVTAVASRLEEFVPEPERFLPERWLKGESQESKGHPFATLPFGFGTRMCIGKRFAELEIEVLNAKIVRNFRVEYPLEGEFKTNFVYKMTSPLTFKLTDRE</sequence>
<dbReference type="GO" id="GO:0004497">
    <property type="term" value="F:monooxygenase activity"/>
    <property type="evidence" value="ECO:0007669"/>
    <property type="project" value="UniProtKB-KW"/>
</dbReference>
<dbReference type="InterPro" id="IPR050479">
    <property type="entry name" value="CYP11_CYP27_families"/>
</dbReference>
<name>A0AAN9VMW2_9ORTH</name>
<evidence type="ECO:0000256" key="4">
    <source>
        <dbReference type="ARBA" id="ARBA00022723"/>
    </source>
</evidence>
<evidence type="ECO:0000313" key="11">
    <source>
        <dbReference type="Proteomes" id="UP001378592"/>
    </source>
</evidence>
<evidence type="ECO:0000256" key="7">
    <source>
        <dbReference type="ARBA" id="ARBA00023033"/>
    </source>
</evidence>
<dbReference type="InterPro" id="IPR002401">
    <property type="entry name" value="Cyt_P450_E_grp-I"/>
</dbReference>
<comment type="caution">
    <text evidence="10">The sequence shown here is derived from an EMBL/GenBank/DDBJ whole genome shotgun (WGS) entry which is preliminary data.</text>
</comment>
<dbReference type="EMBL" id="JAZDUA010000388">
    <property type="protein sequence ID" value="KAK7793317.1"/>
    <property type="molecule type" value="Genomic_DNA"/>
</dbReference>
<dbReference type="PANTHER" id="PTHR24279">
    <property type="entry name" value="CYTOCHROME P450"/>
    <property type="match status" value="1"/>
</dbReference>
<keyword evidence="4 8" id="KW-0479">Metal-binding</keyword>
<evidence type="ECO:0000256" key="1">
    <source>
        <dbReference type="ARBA" id="ARBA00001971"/>
    </source>
</evidence>
<evidence type="ECO:0000256" key="8">
    <source>
        <dbReference type="PIRSR" id="PIRSR602401-1"/>
    </source>
</evidence>
<feature type="binding site" description="axial binding residue" evidence="8">
    <location>
        <position position="429"/>
    </location>
    <ligand>
        <name>heme</name>
        <dbReference type="ChEBI" id="CHEBI:30413"/>
    </ligand>
    <ligandPart>
        <name>Fe</name>
        <dbReference type="ChEBI" id="CHEBI:18248"/>
    </ligandPart>
</feature>
<dbReference type="PRINTS" id="PR00463">
    <property type="entry name" value="EP450I"/>
</dbReference>
<evidence type="ECO:0000256" key="9">
    <source>
        <dbReference type="RuleBase" id="RU000461"/>
    </source>
</evidence>
<keyword evidence="5 9" id="KW-0560">Oxidoreductase</keyword>
<dbReference type="GO" id="GO:0016705">
    <property type="term" value="F:oxidoreductase activity, acting on paired donors, with incorporation or reduction of molecular oxygen"/>
    <property type="evidence" value="ECO:0007669"/>
    <property type="project" value="InterPro"/>
</dbReference>
<organism evidence="10 11">
    <name type="scientific">Gryllus longicercus</name>
    <dbReference type="NCBI Taxonomy" id="2509291"/>
    <lineage>
        <taxon>Eukaryota</taxon>
        <taxon>Metazoa</taxon>
        <taxon>Ecdysozoa</taxon>
        <taxon>Arthropoda</taxon>
        <taxon>Hexapoda</taxon>
        <taxon>Insecta</taxon>
        <taxon>Pterygota</taxon>
        <taxon>Neoptera</taxon>
        <taxon>Polyneoptera</taxon>
        <taxon>Orthoptera</taxon>
        <taxon>Ensifera</taxon>
        <taxon>Gryllidea</taxon>
        <taxon>Grylloidea</taxon>
        <taxon>Gryllidae</taxon>
        <taxon>Gryllinae</taxon>
        <taxon>Gryllus</taxon>
    </lineage>
</organism>
<evidence type="ECO:0000256" key="3">
    <source>
        <dbReference type="ARBA" id="ARBA00022617"/>
    </source>
</evidence>
<protein>
    <recommendedName>
        <fullName evidence="12">Cytochrome P450</fullName>
    </recommendedName>
</protein>
<dbReference type="AlphaFoldDB" id="A0AAN9VMW2"/>
<dbReference type="InterPro" id="IPR001128">
    <property type="entry name" value="Cyt_P450"/>
</dbReference>
<dbReference type="FunFam" id="1.10.630.10:FF:000006">
    <property type="entry name" value="Cytochrome P450 302a1, mitochondrial"/>
    <property type="match status" value="1"/>
</dbReference>
<dbReference type="Pfam" id="PF00067">
    <property type="entry name" value="p450"/>
    <property type="match status" value="1"/>
</dbReference>
<reference evidence="10 11" key="1">
    <citation type="submission" date="2024-03" db="EMBL/GenBank/DDBJ databases">
        <title>The genome assembly and annotation of the cricket Gryllus longicercus Weissman &amp; Gray.</title>
        <authorList>
            <person name="Szrajer S."/>
            <person name="Gray D."/>
            <person name="Ylla G."/>
        </authorList>
    </citation>
    <scope>NUCLEOTIDE SEQUENCE [LARGE SCALE GENOMIC DNA]</scope>
    <source>
        <strain evidence="10">DAG 2021-001</strain>
        <tissue evidence="10">Whole body minus gut</tissue>
    </source>
</reference>
<evidence type="ECO:0000313" key="10">
    <source>
        <dbReference type="EMBL" id="KAK7793317.1"/>
    </source>
</evidence>
<evidence type="ECO:0008006" key="12">
    <source>
        <dbReference type="Google" id="ProtNLM"/>
    </source>
</evidence>
<keyword evidence="11" id="KW-1185">Reference proteome</keyword>
<dbReference type="PANTHER" id="PTHR24279:SF120">
    <property type="entry name" value="CYTOCHROME P450"/>
    <property type="match status" value="1"/>
</dbReference>
<dbReference type="SUPFAM" id="SSF48264">
    <property type="entry name" value="Cytochrome P450"/>
    <property type="match status" value="1"/>
</dbReference>
<dbReference type="Gene3D" id="1.10.630.10">
    <property type="entry name" value="Cytochrome P450"/>
    <property type="match status" value="1"/>
</dbReference>
<dbReference type="Proteomes" id="UP001378592">
    <property type="component" value="Unassembled WGS sequence"/>
</dbReference>
<dbReference type="InterPro" id="IPR036396">
    <property type="entry name" value="Cyt_P450_sf"/>
</dbReference>
<evidence type="ECO:0000256" key="6">
    <source>
        <dbReference type="ARBA" id="ARBA00023004"/>
    </source>
</evidence>
<dbReference type="PROSITE" id="PS00086">
    <property type="entry name" value="CYTOCHROME_P450"/>
    <property type="match status" value="1"/>
</dbReference>
<dbReference type="InterPro" id="IPR017972">
    <property type="entry name" value="Cyt_P450_CS"/>
</dbReference>
<evidence type="ECO:0000256" key="2">
    <source>
        <dbReference type="ARBA" id="ARBA00010617"/>
    </source>
</evidence>
<comment type="similarity">
    <text evidence="2 9">Belongs to the cytochrome P450 family.</text>
</comment>
<dbReference type="CDD" id="cd11054">
    <property type="entry name" value="CYP24A1-like"/>
    <property type="match status" value="1"/>
</dbReference>
<dbReference type="GO" id="GO:0020037">
    <property type="term" value="F:heme binding"/>
    <property type="evidence" value="ECO:0007669"/>
    <property type="project" value="InterPro"/>
</dbReference>
<proteinExistence type="inferred from homology"/>
<keyword evidence="6 8" id="KW-0408">Iron</keyword>
<keyword evidence="7 9" id="KW-0503">Monooxygenase</keyword>
<accession>A0AAN9VMW2</accession>
<evidence type="ECO:0000256" key="5">
    <source>
        <dbReference type="ARBA" id="ARBA00023002"/>
    </source>
</evidence>
<comment type="cofactor">
    <cofactor evidence="1 8">
        <name>heme</name>
        <dbReference type="ChEBI" id="CHEBI:30413"/>
    </cofactor>
</comment>
<gene>
    <name evidence="10" type="ORF">R5R35_011525</name>
</gene>
<keyword evidence="3 8" id="KW-0349">Heme</keyword>